<feature type="region of interest" description="Disordered" evidence="1">
    <location>
        <begin position="1"/>
        <end position="67"/>
    </location>
</feature>
<gene>
    <name evidence="2" type="ORF">E9998_01535</name>
</gene>
<evidence type="ECO:0000313" key="3">
    <source>
        <dbReference type="Proteomes" id="UP000305792"/>
    </source>
</evidence>
<accession>A0A4S8PR18</accession>
<dbReference type="Proteomes" id="UP000305792">
    <property type="component" value="Unassembled WGS sequence"/>
</dbReference>
<dbReference type="AlphaFoldDB" id="A0A4S8PR18"/>
<comment type="caution">
    <text evidence="2">The sequence shown here is derived from an EMBL/GenBank/DDBJ whole genome shotgun (WGS) entry which is preliminary data.</text>
</comment>
<proteinExistence type="predicted"/>
<evidence type="ECO:0000313" key="2">
    <source>
        <dbReference type="EMBL" id="THV32155.1"/>
    </source>
</evidence>
<name>A0A4S8PR18_9ACTN</name>
<reference evidence="2 3" key="1">
    <citation type="journal article" date="2018" name="Int. J. Syst. Evol. Microbiol.">
        <title>Glycomyces paridis sp. nov., isolated from the medicinal plant Paris polyphylla.</title>
        <authorList>
            <person name="Fang X.M."/>
            <person name="Bai J.L."/>
            <person name="Su J."/>
            <person name="Zhao L.L."/>
            <person name="Liu H.Y."/>
            <person name="Ma B.P."/>
            <person name="Zhang Y.Q."/>
            <person name="Yu L.Y."/>
        </authorList>
    </citation>
    <scope>NUCLEOTIDE SEQUENCE [LARGE SCALE GENOMIC DNA]</scope>
    <source>
        <strain evidence="2 3">CPCC 204357</strain>
    </source>
</reference>
<sequence>MGARDGRRCNREPRTANREPRTANREPRTANREPSRVASTVSEPRSVSVRAGALRTPIPRPAFGSAS</sequence>
<evidence type="ECO:0000256" key="1">
    <source>
        <dbReference type="SAM" id="MobiDB-lite"/>
    </source>
</evidence>
<protein>
    <submittedName>
        <fullName evidence="2">Uncharacterized protein</fullName>
    </submittedName>
</protein>
<dbReference type="EMBL" id="STGX01000001">
    <property type="protein sequence ID" value="THV32155.1"/>
    <property type="molecule type" value="Genomic_DNA"/>
</dbReference>
<organism evidence="2 3">
    <name type="scientific">Glycomyces paridis</name>
    <dbReference type="NCBI Taxonomy" id="2126555"/>
    <lineage>
        <taxon>Bacteria</taxon>
        <taxon>Bacillati</taxon>
        <taxon>Actinomycetota</taxon>
        <taxon>Actinomycetes</taxon>
        <taxon>Glycomycetales</taxon>
        <taxon>Glycomycetaceae</taxon>
        <taxon>Glycomyces</taxon>
    </lineage>
</organism>
<feature type="compositionally biased region" description="Basic and acidic residues" evidence="1">
    <location>
        <begin position="1"/>
        <end position="35"/>
    </location>
</feature>
<keyword evidence="3" id="KW-1185">Reference proteome</keyword>